<feature type="compositionally biased region" description="Low complexity" evidence="1">
    <location>
        <begin position="87"/>
        <end position="102"/>
    </location>
</feature>
<proteinExistence type="predicted"/>
<dbReference type="EMBL" id="AHHD01000408">
    <property type="protein sequence ID" value="EKG13558.1"/>
    <property type="molecule type" value="Genomic_DNA"/>
</dbReference>
<dbReference type="VEuPathDB" id="FungiDB:MPH_09322"/>
<protein>
    <submittedName>
        <fullName evidence="3">Uncharacterized protein</fullName>
    </submittedName>
</protein>
<comment type="caution">
    <text evidence="3">The sequence shown here is derived from an EMBL/GenBank/DDBJ whole genome shotgun (WGS) entry which is preliminary data.</text>
</comment>
<feature type="region of interest" description="Disordered" evidence="1">
    <location>
        <begin position="393"/>
        <end position="423"/>
    </location>
</feature>
<dbReference type="InParanoid" id="K2RG51"/>
<dbReference type="AlphaFoldDB" id="K2RG51"/>
<accession>K2RG51</accession>
<sequence>MRLFIFVYLFTKSALPLLSQWSRVNTPNFSDRPNMPPPSFTASRISLSKPPSSSFTAAYSPSRFSKRCAPSSSTSTAQYLSPIFSLTPSSASPPDTSGSSSSRMVRQANVSPSTPSGSPSPASMSSLILLPSFCLFPSSATCKRRRVNGSSLHAFSRSHQCASRPALSPNRCRHSNHSNYRPCIASIIRIIALRNVTLENLGELIWEHDLWCGIEMTLATTCACLPTLTPFIARHFPGLLEGAGLSLTVRRRYRHAGIARLVDENPDANVRTIGGGIGYSRGVSADASKPATSRSSKSKKTGIFRAADADVGDVVELREQSPARPQSARHHWWWGANSLFDSSSRDSTSLLSPVRDWGAGAGGGGGGAGRGLGRGSAIILRDLPAAADAEISDGGKNLRLGSSPEHSRNRRVSQVADDDEAEGQRWSKLLEAEGKRWSMMVETGVYPGESPAQDGEIVVLRPQSDITALPSFRAARTGRQGQGRRSWWPR</sequence>
<name>K2RG51_MACPH</name>
<gene>
    <name evidence="3" type="ORF">MPH_09322</name>
</gene>
<keyword evidence="2" id="KW-0732">Signal</keyword>
<evidence type="ECO:0000313" key="3">
    <source>
        <dbReference type="EMBL" id="EKG13558.1"/>
    </source>
</evidence>
<feature type="signal peptide" evidence="2">
    <location>
        <begin position="1"/>
        <end position="16"/>
    </location>
</feature>
<feature type="chain" id="PRO_5003864173" evidence="2">
    <location>
        <begin position="17"/>
        <end position="490"/>
    </location>
</feature>
<dbReference type="Proteomes" id="UP000007129">
    <property type="component" value="Unassembled WGS sequence"/>
</dbReference>
<feature type="region of interest" description="Disordered" evidence="1">
    <location>
        <begin position="87"/>
        <end position="122"/>
    </location>
</feature>
<evidence type="ECO:0000256" key="2">
    <source>
        <dbReference type="SAM" id="SignalP"/>
    </source>
</evidence>
<reference evidence="3 4" key="1">
    <citation type="journal article" date="2012" name="BMC Genomics">
        <title>Tools to kill: Genome of one of the most destructive plant pathogenic fungi Macrophomina phaseolina.</title>
        <authorList>
            <person name="Islam M.S."/>
            <person name="Haque M.S."/>
            <person name="Islam M.M."/>
            <person name="Emdad E.M."/>
            <person name="Halim A."/>
            <person name="Hossen Q.M.M."/>
            <person name="Hossain M.Z."/>
            <person name="Ahmed B."/>
            <person name="Rahim S."/>
            <person name="Rahman M.S."/>
            <person name="Alam M.M."/>
            <person name="Hou S."/>
            <person name="Wan X."/>
            <person name="Saito J.A."/>
            <person name="Alam M."/>
        </authorList>
    </citation>
    <scope>NUCLEOTIDE SEQUENCE [LARGE SCALE GENOMIC DNA]</scope>
    <source>
        <strain evidence="3 4">MS6</strain>
    </source>
</reference>
<feature type="compositionally biased region" description="Low complexity" evidence="1">
    <location>
        <begin position="111"/>
        <end position="122"/>
    </location>
</feature>
<evidence type="ECO:0000256" key="1">
    <source>
        <dbReference type="SAM" id="MobiDB-lite"/>
    </source>
</evidence>
<organism evidence="3 4">
    <name type="scientific">Macrophomina phaseolina (strain MS6)</name>
    <name type="common">Charcoal rot fungus</name>
    <dbReference type="NCBI Taxonomy" id="1126212"/>
    <lineage>
        <taxon>Eukaryota</taxon>
        <taxon>Fungi</taxon>
        <taxon>Dikarya</taxon>
        <taxon>Ascomycota</taxon>
        <taxon>Pezizomycotina</taxon>
        <taxon>Dothideomycetes</taxon>
        <taxon>Dothideomycetes incertae sedis</taxon>
        <taxon>Botryosphaeriales</taxon>
        <taxon>Botryosphaeriaceae</taxon>
        <taxon>Macrophomina</taxon>
    </lineage>
</organism>
<dbReference type="HOGENOM" id="CLU_556763_0_0_1"/>
<evidence type="ECO:0000313" key="4">
    <source>
        <dbReference type="Proteomes" id="UP000007129"/>
    </source>
</evidence>